<comment type="caution">
    <text evidence="2">The sequence shown here is derived from an EMBL/GenBank/DDBJ whole genome shotgun (WGS) entry which is preliminary data.</text>
</comment>
<evidence type="ECO:0000259" key="1">
    <source>
        <dbReference type="Pfam" id="PF05272"/>
    </source>
</evidence>
<dbReference type="InterPro" id="IPR007936">
    <property type="entry name" value="VapE-like_dom"/>
</dbReference>
<evidence type="ECO:0000313" key="2">
    <source>
        <dbReference type="EMBL" id="MEA0971736.1"/>
    </source>
</evidence>
<reference evidence="2 3" key="1">
    <citation type="submission" date="2023-03" db="EMBL/GenBank/DDBJ databases">
        <title>Host association and intracellularity evolved multiple times independently in the Rickettsiales.</title>
        <authorList>
            <person name="Castelli M."/>
            <person name="Nardi T."/>
            <person name="Gammuto L."/>
            <person name="Bellinzona G."/>
            <person name="Sabaneyeva E."/>
            <person name="Potekhin A."/>
            <person name="Serra V."/>
            <person name="Petroni G."/>
            <person name="Sassera D."/>
        </authorList>
    </citation>
    <scope>NUCLEOTIDE SEQUENCE [LARGE SCALE GENOMIC DNA]</scope>
    <source>
        <strain evidence="2 3">Sr 2-6</strain>
    </source>
</reference>
<dbReference type="Proteomes" id="UP001291687">
    <property type="component" value="Unassembled WGS sequence"/>
</dbReference>
<name>A0ABU5NEZ6_9RICK</name>
<evidence type="ECO:0000313" key="3">
    <source>
        <dbReference type="Proteomes" id="UP001291687"/>
    </source>
</evidence>
<accession>A0ABU5NEZ6</accession>
<dbReference type="Pfam" id="PF05272">
    <property type="entry name" value="VapE-like_dom"/>
    <property type="match status" value="1"/>
</dbReference>
<organism evidence="2 3">
    <name type="scientific">Candidatus Megaera venefica</name>
    <dbReference type="NCBI Taxonomy" id="2055910"/>
    <lineage>
        <taxon>Bacteria</taxon>
        <taxon>Pseudomonadati</taxon>
        <taxon>Pseudomonadota</taxon>
        <taxon>Alphaproteobacteria</taxon>
        <taxon>Rickettsiales</taxon>
        <taxon>Rickettsiaceae</taxon>
        <taxon>Candidatus Megaera</taxon>
    </lineage>
</organism>
<sequence>MPRAIFVEDKQFKKLPRATYPNFSILLENYGIKIRYNLISKNCDISVPALNYSQDNKDNASLADILSIHKLNGIETRCIESYILKNADLNQYNPIVEFINSAPWDRTSRLNDLYNTIETQPSFPLEMKELLLKKWLISGVAAAQHRGFYSKGVLVFQGDQSLGKTPWFEKLLPPEITQYFIGGCTLDPAERDSVKKAVSHWIVELGELDSTFKKDIARLKAFITNNEDILRLAYAPKESRFSRRTIFCGSVNPVEFLIDSTGNHRFWVVPVIKLDYTHEINMQQLWAEVDELYKSGEQWWLTQEEEAELEIQNQTHFKTSHLEEKFLDQFGLNSYSDEAAQTKGQGVQREWTASDVLVQLNSPVTKSLKDEMVQVLLKLGTKRLSHNKKFLLLLNNKDDSFEGHKEIKNQLPDNVQASDNNKEGNIF</sequence>
<dbReference type="EMBL" id="JARJFB010000242">
    <property type="protein sequence ID" value="MEA0971736.1"/>
    <property type="molecule type" value="Genomic_DNA"/>
</dbReference>
<gene>
    <name evidence="2" type="ORF">Megvenef_01723</name>
</gene>
<dbReference type="PANTHER" id="PTHR34985">
    <property type="entry name" value="SLR0554 PROTEIN"/>
    <property type="match status" value="1"/>
</dbReference>
<protein>
    <submittedName>
        <fullName evidence="2">Virulence-associated E family protein</fullName>
    </submittedName>
</protein>
<dbReference type="PANTHER" id="PTHR34985:SF1">
    <property type="entry name" value="SLR0554 PROTEIN"/>
    <property type="match status" value="1"/>
</dbReference>
<feature type="domain" description="Virulence-associated protein E-like" evidence="1">
    <location>
        <begin position="99"/>
        <end position="316"/>
    </location>
</feature>
<proteinExistence type="predicted"/>
<keyword evidence="3" id="KW-1185">Reference proteome</keyword>